<dbReference type="AlphaFoldDB" id="T1G0S3"/>
<keyword evidence="5 6" id="KW-0472">Membrane</keyword>
<evidence type="ECO:0000256" key="6">
    <source>
        <dbReference type="SAM" id="Phobius"/>
    </source>
</evidence>
<dbReference type="HOGENOM" id="CLU_015114_9_0_1"/>
<dbReference type="InterPro" id="IPR003689">
    <property type="entry name" value="ZIP"/>
</dbReference>
<evidence type="ECO:0000256" key="4">
    <source>
        <dbReference type="ARBA" id="ARBA00022989"/>
    </source>
</evidence>
<evidence type="ECO:0000313" key="9">
    <source>
        <dbReference type="Proteomes" id="UP000015101"/>
    </source>
</evidence>
<evidence type="ECO:0000313" key="7">
    <source>
        <dbReference type="EMBL" id="ESO10666.1"/>
    </source>
</evidence>
<keyword evidence="3 6" id="KW-0812">Transmembrane</keyword>
<keyword evidence="4 6" id="KW-1133">Transmembrane helix</keyword>
<dbReference type="EMBL" id="AMQM01002700">
    <property type="status" value="NOT_ANNOTATED_CDS"/>
    <property type="molecule type" value="Genomic_DNA"/>
</dbReference>
<dbReference type="RefSeq" id="XP_009010935.1">
    <property type="nucleotide sequence ID" value="XM_009012687.1"/>
</dbReference>
<reference evidence="8" key="3">
    <citation type="submission" date="2015-06" db="UniProtKB">
        <authorList>
            <consortium name="EnsemblMetazoa"/>
        </authorList>
    </citation>
    <scope>IDENTIFICATION</scope>
</reference>
<evidence type="ECO:0000313" key="8">
    <source>
        <dbReference type="EnsemblMetazoa" id="HelroP71847"/>
    </source>
</evidence>
<dbReference type="Proteomes" id="UP000015101">
    <property type="component" value="Unassembled WGS sequence"/>
</dbReference>
<feature type="transmembrane region" description="Helical" evidence="6">
    <location>
        <begin position="61"/>
        <end position="81"/>
    </location>
</feature>
<dbReference type="EnsemblMetazoa" id="HelroT71847">
    <property type="protein sequence ID" value="HelroP71847"/>
    <property type="gene ID" value="HelroG71847"/>
</dbReference>
<dbReference type="GeneID" id="20214671"/>
<proteinExistence type="inferred from homology"/>
<dbReference type="PANTHER" id="PTHR12191:SF37">
    <property type="entry name" value="ZINC TRANSPORTER FOI"/>
    <property type="match status" value="1"/>
</dbReference>
<keyword evidence="9" id="KW-1185">Reference proteome</keyword>
<dbReference type="GO" id="GO:0016020">
    <property type="term" value="C:membrane"/>
    <property type="evidence" value="ECO:0007669"/>
    <property type="project" value="UniProtKB-SubCell"/>
</dbReference>
<reference evidence="7 9" key="2">
    <citation type="journal article" date="2013" name="Nature">
        <title>Insights into bilaterian evolution from three spiralian genomes.</title>
        <authorList>
            <person name="Simakov O."/>
            <person name="Marletaz F."/>
            <person name="Cho S.J."/>
            <person name="Edsinger-Gonzales E."/>
            <person name="Havlak P."/>
            <person name="Hellsten U."/>
            <person name="Kuo D.H."/>
            <person name="Larsson T."/>
            <person name="Lv J."/>
            <person name="Arendt D."/>
            <person name="Savage R."/>
            <person name="Osoegawa K."/>
            <person name="de Jong P."/>
            <person name="Grimwood J."/>
            <person name="Chapman J.A."/>
            <person name="Shapiro H."/>
            <person name="Aerts A."/>
            <person name="Otillar R.P."/>
            <person name="Terry A.Y."/>
            <person name="Boore J.L."/>
            <person name="Grigoriev I.V."/>
            <person name="Lindberg D.R."/>
            <person name="Seaver E.C."/>
            <person name="Weisblat D.A."/>
            <person name="Putnam N.H."/>
            <person name="Rokhsar D.S."/>
        </authorList>
    </citation>
    <scope>NUCLEOTIDE SEQUENCE</scope>
</reference>
<protein>
    <recommendedName>
        <fullName evidence="10">Zinc transporter ZIP10</fullName>
    </recommendedName>
</protein>
<comment type="similarity">
    <text evidence="2">Belongs to the ZIP transporter (TC 2.A.5) family.</text>
</comment>
<dbReference type="PANTHER" id="PTHR12191">
    <property type="entry name" value="SOLUTE CARRIER FAMILY 39"/>
    <property type="match status" value="1"/>
</dbReference>
<reference evidence="9" key="1">
    <citation type="submission" date="2012-12" db="EMBL/GenBank/DDBJ databases">
        <authorList>
            <person name="Hellsten U."/>
            <person name="Grimwood J."/>
            <person name="Chapman J.A."/>
            <person name="Shapiro H."/>
            <person name="Aerts A."/>
            <person name="Otillar R.P."/>
            <person name="Terry A.Y."/>
            <person name="Boore J.L."/>
            <person name="Simakov O."/>
            <person name="Marletaz F."/>
            <person name="Cho S.-J."/>
            <person name="Edsinger-Gonzales E."/>
            <person name="Havlak P."/>
            <person name="Kuo D.-H."/>
            <person name="Larsson T."/>
            <person name="Lv J."/>
            <person name="Arendt D."/>
            <person name="Savage R."/>
            <person name="Osoegawa K."/>
            <person name="de Jong P."/>
            <person name="Lindberg D.R."/>
            <person name="Seaver E.C."/>
            <person name="Weisblat D.A."/>
            <person name="Putnam N.H."/>
            <person name="Grigoriev I.V."/>
            <person name="Rokhsar D.S."/>
        </authorList>
    </citation>
    <scope>NUCLEOTIDE SEQUENCE</scope>
</reference>
<comment type="subcellular location">
    <subcellularLocation>
        <location evidence="1">Membrane</location>
        <topology evidence="1">Multi-pass membrane protein</topology>
    </subcellularLocation>
</comment>
<accession>T1G0S3</accession>
<feature type="transmembrane region" description="Helical" evidence="6">
    <location>
        <begin position="87"/>
        <end position="105"/>
    </location>
</feature>
<name>T1G0S3_HELRO</name>
<gene>
    <name evidence="8" type="primary">20214671</name>
    <name evidence="7" type="ORF">HELRODRAFT_71847</name>
</gene>
<dbReference type="InParanoid" id="T1G0S3"/>
<evidence type="ECO:0000256" key="3">
    <source>
        <dbReference type="ARBA" id="ARBA00022692"/>
    </source>
</evidence>
<dbReference type="eggNOG" id="KOG2693">
    <property type="taxonomic scope" value="Eukaryota"/>
</dbReference>
<dbReference type="CTD" id="20214671"/>
<dbReference type="OMA" id="ERTHENQ"/>
<organism evidence="8 9">
    <name type="scientific">Helobdella robusta</name>
    <name type="common">Californian leech</name>
    <dbReference type="NCBI Taxonomy" id="6412"/>
    <lineage>
        <taxon>Eukaryota</taxon>
        <taxon>Metazoa</taxon>
        <taxon>Spiralia</taxon>
        <taxon>Lophotrochozoa</taxon>
        <taxon>Annelida</taxon>
        <taxon>Clitellata</taxon>
        <taxon>Hirudinea</taxon>
        <taxon>Rhynchobdellida</taxon>
        <taxon>Glossiphoniidae</taxon>
        <taxon>Helobdella</taxon>
    </lineage>
</organism>
<evidence type="ECO:0000256" key="1">
    <source>
        <dbReference type="ARBA" id="ARBA00004141"/>
    </source>
</evidence>
<feature type="transmembrane region" description="Helical" evidence="6">
    <location>
        <begin position="126"/>
        <end position="146"/>
    </location>
</feature>
<dbReference type="OrthoDB" id="200954at2759"/>
<evidence type="ECO:0008006" key="10">
    <source>
        <dbReference type="Google" id="ProtNLM"/>
    </source>
</evidence>
<dbReference type="EMBL" id="KB095858">
    <property type="protein sequence ID" value="ESO10666.1"/>
    <property type="molecule type" value="Genomic_DNA"/>
</dbReference>
<evidence type="ECO:0000256" key="2">
    <source>
        <dbReference type="ARBA" id="ARBA00006939"/>
    </source>
</evidence>
<sequence length="153" mass="16277">MVIVGDGFHNFADGIAIGSAFSSSLQDGLSTSIAVFCHELPHELGDFAMLLSAGMSSKQALVYNIVSSILCFIGMCVGVSVGNIVQTTPWIFMLVAGMFMYIALVDMLPEMKSVAPKKGEHPFLHLSLQVCGMLLGASIMLVIALYEDKISVG</sequence>
<dbReference type="KEGG" id="hro:HELRODRAFT_71847"/>
<dbReference type="Pfam" id="PF02535">
    <property type="entry name" value="Zip"/>
    <property type="match status" value="1"/>
</dbReference>
<dbReference type="GO" id="GO:0046873">
    <property type="term" value="F:metal ion transmembrane transporter activity"/>
    <property type="evidence" value="ECO:0007669"/>
    <property type="project" value="InterPro"/>
</dbReference>
<evidence type="ECO:0000256" key="5">
    <source>
        <dbReference type="ARBA" id="ARBA00023136"/>
    </source>
</evidence>
<dbReference type="InterPro" id="IPR050799">
    <property type="entry name" value="ZIP_Transporter"/>
</dbReference>